<comment type="caution">
    <text evidence="9">The sequence shown here is derived from an EMBL/GenBank/DDBJ whole genome shotgun (WGS) entry which is preliminary data.</text>
</comment>
<feature type="transmembrane region" description="Helical" evidence="7">
    <location>
        <begin position="200"/>
        <end position="218"/>
    </location>
</feature>
<dbReference type="AlphaFoldDB" id="A0A7X9T973"/>
<evidence type="ECO:0000256" key="4">
    <source>
        <dbReference type="ARBA" id="ARBA00022692"/>
    </source>
</evidence>
<evidence type="ECO:0000256" key="7">
    <source>
        <dbReference type="SAM" id="Phobius"/>
    </source>
</evidence>
<feature type="transmembrane region" description="Helical" evidence="7">
    <location>
        <begin position="127"/>
        <end position="145"/>
    </location>
</feature>
<feature type="transmembrane region" description="Helical" evidence="7">
    <location>
        <begin position="88"/>
        <end position="107"/>
    </location>
</feature>
<dbReference type="GO" id="GO:0016413">
    <property type="term" value="F:O-acetyltransferase activity"/>
    <property type="evidence" value="ECO:0007669"/>
    <property type="project" value="TreeGrafter"/>
</dbReference>
<sequence>MLKQTYAPHQSNRLSNWDLLRTVSMFLVLVIHSTSMLDSVVKSHAITIAINEALLLCDPVFFCLSGYFSIKPLKGSYLEYLSKKFRTVLVPIIIYIIPIYIYEVYLGREESLKSFVAFHHEYLFSEWWFIPELIPFLIIAPLLYVMLEQLSDVHIRLAIRILFITAAWGAISTIAMQVFMRMHMTTKASVVSNLMRMLPVSVIPGSRYFIYFILGYLVKRMEGLKQERYNSFLLLGMIATAISFILPLIGFNRDDPNPLWIFSTIATFFVFNRLVIRREKFRRFLLWTAKRSYTVYLIQYTVISFVSKKIGLFQYFASHGCGVFLSIVAWVLQVFMSYGLSLILASIFDATILKGVQVCLETIEGKLSHYIRRNTLGEN</sequence>
<feature type="transmembrane region" description="Helical" evidence="7">
    <location>
        <begin position="230"/>
        <end position="251"/>
    </location>
</feature>
<evidence type="ECO:0000256" key="2">
    <source>
        <dbReference type="ARBA" id="ARBA00007400"/>
    </source>
</evidence>
<evidence type="ECO:0000259" key="8">
    <source>
        <dbReference type="Pfam" id="PF01757"/>
    </source>
</evidence>
<comment type="subcellular location">
    <subcellularLocation>
        <location evidence="1">Cell membrane</location>
        <topology evidence="1">Multi-pass membrane protein</topology>
    </subcellularLocation>
</comment>
<dbReference type="GO" id="GO:0009246">
    <property type="term" value="P:enterobacterial common antigen biosynthetic process"/>
    <property type="evidence" value="ECO:0007669"/>
    <property type="project" value="TreeGrafter"/>
</dbReference>
<evidence type="ECO:0000313" key="10">
    <source>
        <dbReference type="Proteomes" id="UP000565613"/>
    </source>
</evidence>
<name>A0A7X9T973_9ACTN</name>
<dbReference type="Pfam" id="PF01757">
    <property type="entry name" value="Acyl_transf_3"/>
    <property type="match status" value="1"/>
</dbReference>
<keyword evidence="6 7" id="KW-0472">Membrane</keyword>
<feature type="transmembrane region" description="Helical" evidence="7">
    <location>
        <begin position="257"/>
        <end position="276"/>
    </location>
</feature>
<organism evidence="9 10">
    <name type="scientific">Parafannyhessea umbonata</name>
    <dbReference type="NCBI Taxonomy" id="604330"/>
    <lineage>
        <taxon>Bacteria</taxon>
        <taxon>Bacillati</taxon>
        <taxon>Actinomycetota</taxon>
        <taxon>Coriobacteriia</taxon>
        <taxon>Coriobacteriales</taxon>
        <taxon>Atopobiaceae</taxon>
        <taxon>Parafannyhessea</taxon>
    </lineage>
</organism>
<comment type="similarity">
    <text evidence="2">Belongs to the acyltransferase 3 family.</text>
</comment>
<dbReference type="GO" id="GO:0005886">
    <property type="term" value="C:plasma membrane"/>
    <property type="evidence" value="ECO:0007669"/>
    <property type="project" value="UniProtKB-SubCell"/>
</dbReference>
<dbReference type="EMBL" id="JABAGR010000002">
    <property type="protein sequence ID" value="NMF25202.1"/>
    <property type="molecule type" value="Genomic_DNA"/>
</dbReference>
<keyword evidence="9" id="KW-0012">Acyltransferase</keyword>
<protein>
    <submittedName>
        <fullName evidence="9">Acyltransferase</fullName>
    </submittedName>
</protein>
<evidence type="ECO:0000256" key="6">
    <source>
        <dbReference type="ARBA" id="ARBA00023136"/>
    </source>
</evidence>
<gene>
    <name evidence="9" type="ORF">HF885_01915</name>
</gene>
<feature type="domain" description="Acyltransferase 3" evidence="8">
    <location>
        <begin position="16"/>
        <end position="345"/>
    </location>
</feature>
<keyword evidence="9" id="KW-0808">Transferase</keyword>
<proteinExistence type="inferred from homology"/>
<feature type="transmembrane region" description="Helical" evidence="7">
    <location>
        <begin position="297"/>
        <end position="317"/>
    </location>
</feature>
<keyword evidence="5 7" id="KW-1133">Transmembrane helix</keyword>
<keyword evidence="4 7" id="KW-0812">Transmembrane</keyword>
<reference evidence="9 10" key="1">
    <citation type="submission" date="2020-04" db="EMBL/GenBank/DDBJ databases">
        <authorList>
            <person name="Hitch T.C.A."/>
            <person name="Wylensek D."/>
            <person name="Clavel T."/>
        </authorList>
    </citation>
    <scope>NUCLEOTIDE SEQUENCE [LARGE SCALE GENOMIC DNA]</scope>
    <source>
        <strain evidence="9 10">105184</strain>
    </source>
</reference>
<keyword evidence="3" id="KW-1003">Cell membrane</keyword>
<evidence type="ECO:0000256" key="5">
    <source>
        <dbReference type="ARBA" id="ARBA00022989"/>
    </source>
</evidence>
<evidence type="ECO:0000313" key="9">
    <source>
        <dbReference type="EMBL" id="NMF25202.1"/>
    </source>
</evidence>
<evidence type="ECO:0000256" key="1">
    <source>
        <dbReference type="ARBA" id="ARBA00004651"/>
    </source>
</evidence>
<dbReference type="PANTHER" id="PTHR40074">
    <property type="entry name" value="O-ACETYLTRANSFERASE WECH"/>
    <property type="match status" value="1"/>
</dbReference>
<accession>A0A7X9T973</accession>
<feature type="transmembrane region" description="Helical" evidence="7">
    <location>
        <begin position="157"/>
        <end position="180"/>
    </location>
</feature>
<feature type="transmembrane region" description="Helical" evidence="7">
    <location>
        <begin position="43"/>
        <end position="68"/>
    </location>
</feature>
<feature type="transmembrane region" description="Helical" evidence="7">
    <location>
        <begin position="20"/>
        <end position="37"/>
    </location>
</feature>
<dbReference type="InterPro" id="IPR002656">
    <property type="entry name" value="Acyl_transf_3_dom"/>
</dbReference>
<evidence type="ECO:0000256" key="3">
    <source>
        <dbReference type="ARBA" id="ARBA00022475"/>
    </source>
</evidence>
<dbReference type="Proteomes" id="UP000565613">
    <property type="component" value="Unassembled WGS sequence"/>
</dbReference>
<dbReference type="PANTHER" id="PTHR40074:SF2">
    <property type="entry name" value="O-ACETYLTRANSFERASE WECH"/>
    <property type="match status" value="1"/>
</dbReference>
<dbReference type="RefSeq" id="WP_170103296.1">
    <property type="nucleotide sequence ID" value="NZ_JABAGR010000002.1"/>
</dbReference>
<feature type="transmembrane region" description="Helical" evidence="7">
    <location>
        <begin position="323"/>
        <end position="348"/>
    </location>
</feature>